<evidence type="ECO:0000313" key="1">
    <source>
        <dbReference type="EMBL" id="KFG48735.1"/>
    </source>
</evidence>
<comment type="caution">
    <text evidence="1">The sequence shown here is derived from an EMBL/GenBank/DDBJ whole genome shotgun (WGS) entry which is preliminary data.</text>
</comment>
<gene>
    <name evidence="1" type="ORF">TGDOM2_232840</name>
</gene>
<organism evidence="1 2">
    <name type="scientific">Toxoplasma gondii GAB2-2007-GAL-DOM2</name>
    <dbReference type="NCBI Taxonomy" id="1130820"/>
    <lineage>
        <taxon>Eukaryota</taxon>
        <taxon>Sar</taxon>
        <taxon>Alveolata</taxon>
        <taxon>Apicomplexa</taxon>
        <taxon>Conoidasida</taxon>
        <taxon>Coccidia</taxon>
        <taxon>Eucoccidiorida</taxon>
        <taxon>Eimeriorina</taxon>
        <taxon>Sarcocystidae</taxon>
        <taxon>Toxoplasma</taxon>
    </lineage>
</organism>
<dbReference type="EMBL" id="AHZU02000081">
    <property type="protein sequence ID" value="KFG48735.1"/>
    <property type="molecule type" value="Genomic_DNA"/>
</dbReference>
<dbReference type="AlphaFoldDB" id="A0A086KWG7"/>
<name>A0A086KWG7_TOXGO</name>
<evidence type="ECO:0000313" key="2">
    <source>
        <dbReference type="Proteomes" id="UP000028837"/>
    </source>
</evidence>
<dbReference type="Proteomes" id="UP000028837">
    <property type="component" value="Unassembled WGS sequence"/>
</dbReference>
<dbReference type="VEuPathDB" id="ToxoDB:TGDOM2_232840"/>
<dbReference type="OrthoDB" id="10284312at2759"/>
<proteinExistence type="predicted"/>
<reference evidence="1 2" key="1">
    <citation type="submission" date="2014-02" db="EMBL/GenBank/DDBJ databases">
        <authorList>
            <person name="Sibley D."/>
            <person name="Venepally P."/>
            <person name="Karamycheva S."/>
            <person name="Hadjithomas M."/>
            <person name="Khan A."/>
            <person name="Brunk B."/>
            <person name="Roos D."/>
            <person name="Caler E."/>
            <person name="Lorenzi H."/>
        </authorList>
    </citation>
    <scope>NUCLEOTIDE SEQUENCE [LARGE SCALE GENOMIC DNA]</scope>
    <source>
        <strain evidence="1 2">GAB2-2007-GAL-DOM2</strain>
    </source>
</reference>
<accession>A0A086KWG7</accession>
<protein>
    <submittedName>
        <fullName evidence="1">Uncharacterized protein</fullName>
    </submittedName>
</protein>
<sequence>MQSLLSVLKDSAFLIPAFRFTRKGSLIIPYKARKAATAAWLPSLLQNSEQHRRPRELVAAVPAFFTWSRERVLDFFPSA</sequence>